<evidence type="ECO:0000313" key="5">
    <source>
        <dbReference type="Proteomes" id="UP000190092"/>
    </source>
</evidence>
<dbReference type="Pfam" id="PF03459">
    <property type="entry name" value="TOBE"/>
    <property type="match status" value="1"/>
</dbReference>
<dbReference type="SUPFAM" id="SSF50331">
    <property type="entry name" value="MOP-like"/>
    <property type="match status" value="1"/>
</dbReference>
<dbReference type="Proteomes" id="UP000190092">
    <property type="component" value="Unassembled WGS sequence"/>
</dbReference>
<dbReference type="NCBIfam" id="TIGR00638">
    <property type="entry name" value="Mop"/>
    <property type="match status" value="1"/>
</dbReference>
<accession>A0A1T4JSJ9</accession>
<keyword evidence="1 2" id="KW-0500">Molybdenum</keyword>
<dbReference type="InterPro" id="IPR005116">
    <property type="entry name" value="Transp-assoc_OB_typ1"/>
</dbReference>
<evidence type="ECO:0000313" key="4">
    <source>
        <dbReference type="EMBL" id="SJZ33119.1"/>
    </source>
</evidence>
<name>A0A1T4JSJ9_9HYPH</name>
<dbReference type="Gene3D" id="2.40.50.100">
    <property type="match status" value="1"/>
</dbReference>
<evidence type="ECO:0000256" key="2">
    <source>
        <dbReference type="PROSITE-ProRule" id="PRU01213"/>
    </source>
</evidence>
<dbReference type="InterPro" id="IPR004606">
    <property type="entry name" value="Mop_domain"/>
</dbReference>
<proteinExistence type="predicted"/>
<dbReference type="EMBL" id="FUWJ01000001">
    <property type="protein sequence ID" value="SJZ33119.1"/>
    <property type="molecule type" value="Genomic_DNA"/>
</dbReference>
<feature type="domain" description="Mop" evidence="3">
    <location>
        <begin position="6"/>
        <end position="72"/>
    </location>
</feature>
<organism evidence="4 5">
    <name type="scientific">Enhydrobacter aerosaccus</name>
    <dbReference type="NCBI Taxonomy" id="225324"/>
    <lineage>
        <taxon>Bacteria</taxon>
        <taxon>Pseudomonadati</taxon>
        <taxon>Pseudomonadota</taxon>
        <taxon>Alphaproteobacteria</taxon>
        <taxon>Hyphomicrobiales</taxon>
        <taxon>Enhydrobacter</taxon>
    </lineage>
</organism>
<keyword evidence="5" id="KW-1185">Reference proteome</keyword>
<evidence type="ECO:0000256" key="1">
    <source>
        <dbReference type="ARBA" id="ARBA00022505"/>
    </source>
</evidence>
<gene>
    <name evidence="4" type="ORF">SAMN02745126_00418</name>
</gene>
<dbReference type="AlphaFoldDB" id="A0A1T4JSJ9"/>
<dbReference type="STRING" id="225324.SAMN02745126_00418"/>
<dbReference type="GO" id="GO:0015689">
    <property type="term" value="P:molybdate ion transport"/>
    <property type="evidence" value="ECO:0007669"/>
    <property type="project" value="InterPro"/>
</dbReference>
<sequence>MGDCVKISARNRLKGSIVEVRKGQTTAHVRIDVGGGSVVTASITNEAVDELGLAVGQVCYAIIKASDVMVGLES</sequence>
<evidence type="ECO:0000259" key="3">
    <source>
        <dbReference type="PROSITE" id="PS51866"/>
    </source>
</evidence>
<dbReference type="PROSITE" id="PS51866">
    <property type="entry name" value="MOP"/>
    <property type="match status" value="1"/>
</dbReference>
<dbReference type="InterPro" id="IPR008995">
    <property type="entry name" value="Mo/tungstate-bd_C_term_dom"/>
</dbReference>
<reference evidence="5" key="1">
    <citation type="submission" date="2017-02" db="EMBL/GenBank/DDBJ databases">
        <authorList>
            <person name="Varghese N."/>
            <person name="Submissions S."/>
        </authorList>
    </citation>
    <scope>NUCLEOTIDE SEQUENCE [LARGE SCALE GENOMIC DNA]</scope>
    <source>
        <strain evidence="5">ATCC 27094</strain>
    </source>
</reference>
<protein>
    <submittedName>
        <fullName evidence="4">Molybdenum-pterin binding domain-containing protein</fullName>
    </submittedName>
</protein>